<gene>
    <name evidence="2" type="ORF">HMPREF9304_14410</name>
</gene>
<dbReference type="RefSeq" id="WP_036930059.1">
    <property type="nucleotide sequence ID" value="NZ_JRPQ01000279.1"/>
</dbReference>
<dbReference type="Proteomes" id="UP000029723">
    <property type="component" value="Unassembled WGS sequence"/>
</dbReference>
<dbReference type="Gene3D" id="2.130.10.10">
    <property type="entry name" value="YVTN repeat-like/Quinoprotein amine dehydrogenase"/>
    <property type="match status" value="1"/>
</dbReference>
<evidence type="ECO:0000313" key="2">
    <source>
        <dbReference type="EMBL" id="KGI20713.1"/>
    </source>
</evidence>
<reference evidence="2 3" key="1">
    <citation type="submission" date="2014-07" db="EMBL/GenBank/DDBJ databases">
        <authorList>
            <person name="McCorrison J."/>
            <person name="Sanka R."/>
            <person name="Torralba M."/>
            <person name="Gillis M."/>
            <person name="Haft D.H."/>
            <person name="Methe B."/>
            <person name="Sutton G."/>
            <person name="Nelson K.E."/>
        </authorList>
    </citation>
    <scope>NUCLEOTIDE SEQUENCE [LARGE SCALE GENOMIC DNA]</scope>
    <source>
        <strain evidence="2 3">S9-PR14</strain>
    </source>
</reference>
<dbReference type="PANTHER" id="PTHR47197">
    <property type="entry name" value="PROTEIN NIRF"/>
    <property type="match status" value="1"/>
</dbReference>
<dbReference type="PANTHER" id="PTHR47197:SF3">
    <property type="entry name" value="DIHYDRO-HEME D1 DEHYDROGENASE"/>
    <property type="match status" value="1"/>
</dbReference>
<sequence>MKKYLLSLAVLLMGVSLFTSCEDDDDDVNPRDLKKVTHAAYVVNAGLQSAGSTGTLTRVDMETWTTAQNVFSQVNGRNLGVTVNDAIIYGSKMYIVVDGEGSVEVVDKNTLHAIKRIELQKLLRDNKGKSPRRAVAANGSVYVTTFGGVVAAIDTASLGLKKTYQAGSFPDGIAYHNGKLYVCNSDYGKGKGNLSVIDVASGDTTMIVNEHLTNPVAAKFIGSDLYVLHAGSYDKNWNQTGAGVMKVVGKQVTKVSDATLMAVNDKRGAEKIYTINAPYTNPATPVTYNVYDVRTGKTATFTTTKVDAPSAIAVDPVTGYVYIMSYKLNPETHRADYGGAGYVNVYNASGKLLHTLAIGVGATGMVFDYQ</sequence>
<dbReference type="AlphaFoldDB" id="A0A098YQ40"/>
<evidence type="ECO:0000313" key="3">
    <source>
        <dbReference type="Proteomes" id="UP000029723"/>
    </source>
</evidence>
<keyword evidence="1" id="KW-0732">Signal</keyword>
<proteinExistence type="predicted"/>
<dbReference type="InterPro" id="IPR051200">
    <property type="entry name" value="Host-pathogen_enzymatic-act"/>
</dbReference>
<evidence type="ECO:0008006" key="4">
    <source>
        <dbReference type="Google" id="ProtNLM"/>
    </source>
</evidence>
<dbReference type="PROSITE" id="PS51257">
    <property type="entry name" value="PROKAR_LIPOPROTEIN"/>
    <property type="match status" value="1"/>
</dbReference>
<dbReference type="InterPro" id="IPR015943">
    <property type="entry name" value="WD40/YVTN_repeat-like_dom_sf"/>
</dbReference>
<dbReference type="OrthoDB" id="792648at2"/>
<dbReference type="InterPro" id="IPR011044">
    <property type="entry name" value="Quino_amine_DH_bsu"/>
</dbReference>
<name>A0A098YQ40_9BACT</name>
<protein>
    <recommendedName>
        <fullName evidence="4">Lipoprotein</fullName>
    </recommendedName>
</protein>
<comment type="caution">
    <text evidence="2">The sequence shown here is derived from an EMBL/GenBank/DDBJ whole genome shotgun (WGS) entry which is preliminary data.</text>
</comment>
<evidence type="ECO:0000256" key="1">
    <source>
        <dbReference type="SAM" id="SignalP"/>
    </source>
</evidence>
<dbReference type="EMBL" id="JRPQ01000279">
    <property type="protein sequence ID" value="KGI20713.1"/>
    <property type="molecule type" value="Genomic_DNA"/>
</dbReference>
<accession>A0A098YQ40</accession>
<organism evidence="2 3">
    <name type="scientific">Hoylesella timonensis S9-PR14</name>
    <dbReference type="NCBI Taxonomy" id="1401062"/>
    <lineage>
        <taxon>Bacteria</taxon>
        <taxon>Pseudomonadati</taxon>
        <taxon>Bacteroidota</taxon>
        <taxon>Bacteroidia</taxon>
        <taxon>Bacteroidales</taxon>
        <taxon>Prevotellaceae</taxon>
        <taxon>Hoylesella</taxon>
    </lineage>
</organism>
<feature type="signal peptide" evidence="1">
    <location>
        <begin position="1"/>
        <end position="21"/>
    </location>
</feature>
<feature type="chain" id="PRO_5001951333" description="Lipoprotein" evidence="1">
    <location>
        <begin position="22"/>
        <end position="370"/>
    </location>
</feature>
<dbReference type="SUPFAM" id="SSF50969">
    <property type="entry name" value="YVTN repeat-like/Quinoprotein amine dehydrogenase"/>
    <property type="match status" value="1"/>
</dbReference>